<dbReference type="InterPro" id="IPR016186">
    <property type="entry name" value="C-type_lectin-like/link_sf"/>
</dbReference>
<dbReference type="InterPro" id="IPR000152">
    <property type="entry name" value="EGF-type_Asp/Asn_hydroxyl_site"/>
</dbReference>
<dbReference type="InterPro" id="IPR000742">
    <property type="entry name" value="EGF"/>
</dbReference>
<dbReference type="SMART" id="SM00179">
    <property type="entry name" value="EGF_CA"/>
    <property type="match status" value="1"/>
</dbReference>
<accession>A0A3M7R6T5</accession>
<name>A0A3M7R6T5_BRAPC</name>
<dbReference type="GO" id="GO:0005509">
    <property type="term" value="F:calcium ion binding"/>
    <property type="evidence" value="ECO:0007669"/>
    <property type="project" value="InterPro"/>
</dbReference>
<evidence type="ECO:0000256" key="4">
    <source>
        <dbReference type="ARBA" id="ARBA00023157"/>
    </source>
</evidence>
<keyword evidence="3" id="KW-0677">Repeat</keyword>
<dbReference type="PROSITE" id="PS01186">
    <property type="entry name" value="EGF_2"/>
    <property type="match status" value="1"/>
</dbReference>
<evidence type="ECO:0000256" key="6">
    <source>
        <dbReference type="SAM" id="SignalP"/>
    </source>
</evidence>
<feature type="signal peptide" evidence="6">
    <location>
        <begin position="1"/>
        <end position="20"/>
    </location>
</feature>
<gene>
    <name evidence="8" type="ORF">BpHYR1_027083</name>
</gene>
<evidence type="ECO:0000313" key="8">
    <source>
        <dbReference type="EMBL" id="RNA18968.1"/>
    </source>
</evidence>
<evidence type="ECO:0000256" key="2">
    <source>
        <dbReference type="ARBA" id="ARBA00022729"/>
    </source>
</evidence>
<keyword evidence="9" id="KW-1185">Reference proteome</keyword>
<protein>
    <submittedName>
        <fullName evidence="8">Neurocan core</fullName>
    </submittedName>
</protein>
<dbReference type="EMBL" id="REGN01004139">
    <property type="protein sequence ID" value="RNA18968.1"/>
    <property type="molecule type" value="Genomic_DNA"/>
</dbReference>
<evidence type="ECO:0000313" key="9">
    <source>
        <dbReference type="Proteomes" id="UP000276133"/>
    </source>
</evidence>
<keyword evidence="2 6" id="KW-0732">Signal</keyword>
<dbReference type="SUPFAM" id="SSF57196">
    <property type="entry name" value="EGF/Laminin"/>
    <property type="match status" value="1"/>
</dbReference>
<sequence length="256" mass="29155">MKKVCTFIFLFLFSKNSLESNNAGSFKLHKGMDVPFVNFSLIPSTSPLKLSKKICFGQCLKNEFCSFVVFKNGICSLHTEYALTRLVNNPNLSVVYKKEFIINHCSNTPCMNGATCVNKLEEYICICDLGYFGKNCEKSINTYGCLPDNYRLNETDICKPCSSGFSTYNNYPFNCYKKDNVQRNIESANLFCQSLNSFLWTPKTRTERNIFASYRAWVHSKIDYVGEPFVWPDGLEVYGMANGEPNNLNGDNNLLN</sequence>
<comment type="caution">
    <text evidence="5">Lacks conserved residue(s) required for the propagation of feature annotation.</text>
</comment>
<evidence type="ECO:0000256" key="1">
    <source>
        <dbReference type="ARBA" id="ARBA00022536"/>
    </source>
</evidence>
<dbReference type="Proteomes" id="UP000276133">
    <property type="component" value="Unassembled WGS sequence"/>
</dbReference>
<dbReference type="Pfam" id="PF00008">
    <property type="entry name" value="EGF"/>
    <property type="match status" value="1"/>
</dbReference>
<dbReference type="AlphaFoldDB" id="A0A3M7R6T5"/>
<evidence type="ECO:0000259" key="7">
    <source>
        <dbReference type="PROSITE" id="PS50026"/>
    </source>
</evidence>
<dbReference type="Gene3D" id="3.10.100.10">
    <property type="entry name" value="Mannose-Binding Protein A, subunit A"/>
    <property type="match status" value="1"/>
</dbReference>
<proteinExistence type="predicted"/>
<comment type="caution">
    <text evidence="8">The sequence shown here is derived from an EMBL/GenBank/DDBJ whole genome shotgun (WGS) entry which is preliminary data.</text>
</comment>
<dbReference type="InterPro" id="IPR001881">
    <property type="entry name" value="EGF-like_Ca-bd_dom"/>
</dbReference>
<dbReference type="Gene3D" id="2.10.25.10">
    <property type="entry name" value="Laminin"/>
    <property type="match status" value="1"/>
</dbReference>
<dbReference type="PROSITE" id="PS00010">
    <property type="entry name" value="ASX_HYDROXYL"/>
    <property type="match status" value="1"/>
</dbReference>
<organism evidence="8 9">
    <name type="scientific">Brachionus plicatilis</name>
    <name type="common">Marine rotifer</name>
    <name type="synonym">Brachionus muelleri</name>
    <dbReference type="NCBI Taxonomy" id="10195"/>
    <lineage>
        <taxon>Eukaryota</taxon>
        <taxon>Metazoa</taxon>
        <taxon>Spiralia</taxon>
        <taxon>Gnathifera</taxon>
        <taxon>Rotifera</taxon>
        <taxon>Eurotatoria</taxon>
        <taxon>Monogononta</taxon>
        <taxon>Pseudotrocha</taxon>
        <taxon>Ploima</taxon>
        <taxon>Brachionidae</taxon>
        <taxon>Brachionus</taxon>
    </lineage>
</organism>
<dbReference type="FunFam" id="2.10.25.10:FF:000066">
    <property type="entry name" value="FAT atypical cadherin 4"/>
    <property type="match status" value="1"/>
</dbReference>
<dbReference type="CDD" id="cd00054">
    <property type="entry name" value="EGF_CA"/>
    <property type="match status" value="1"/>
</dbReference>
<dbReference type="SUPFAM" id="SSF56436">
    <property type="entry name" value="C-type lectin-like"/>
    <property type="match status" value="1"/>
</dbReference>
<dbReference type="PROSITE" id="PS00022">
    <property type="entry name" value="EGF_1"/>
    <property type="match status" value="1"/>
</dbReference>
<reference evidence="8 9" key="1">
    <citation type="journal article" date="2018" name="Sci. Rep.">
        <title>Genomic signatures of local adaptation to the degree of environmental predictability in rotifers.</title>
        <authorList>
            <person name="Franch-Gras L."/>
            <person name="Hahn C."/>
            <person name="Garcia-Roger E.M."/>
            <person name="Carmona M.J."/>
            <person name="Serra M."/>
            <person name="Gomez A."/>
        </authorList>
    </citation>
    <scope>NUCLEOTIDE SEQUENCE [LARGE SCALE GENOMIC DNA]</scope>
    <source>
        <strain evidence="8">HYR1</strain>
    </source>
</reference>
<evidence type="ECO:0000256" key="3">
    <source>
        <dbReference type="ARBA" id="ARBA00022737"/>
    </source>
</evidence>
<dbReference type="STRING" id="10195.A0A3M7R6T5"/>
<evidence type="ECO:0000256" key="5">
    <source>
        <dbReference type="PROSITE-ProRule" id="PRU00076"/>
    </source>
</evidence>
<feature type="domain" description="EGF-like" evidence="7">
    <location>
        <begin position="101"/>
        <end position="137"/>
    </location>
</feature>
<feature type="disulfide bond" evidence="5">
    <location>
        <begin position="127"/>
        <end position="136"/>
    </location>
</feature>
<keyword evidence="1 5" id="KW-0245">EGF-like domain</keyword>
<keyword evidence="4 5" id="KW-1015">Disulfide bond</keyword>
<dbReference type="InterPro" id="IPR016187">
    <property type="entry name" value="CTDL_fold"/>
</dbReference>
<feature type="chain" id="PRO_5017993787" evidence="6">
    <location>
        <begin position="21"/>
        <end position="256"/>
    </location>
</feature>
<dbReference type="OrthoDB" id="283575at2759"/>
<dbReference type="PROSITE" id="PS50026">
    <property type="entry name" value="EGF_3"/>
    <property type="match status" value="1"/>
</dbReference>
<dbReference type="SMART" id="SM00181">
    <property type="entry name" value="EGF"/>
    <property type="match status" value="1"/>
</dbReference>